<comment type="similarity">
    <text evidence="1">Belongs to the metallo-dependent hydrolases superfamily. ATZ/TRZ family.</text>
</comment>
<evidence type="ECO:0000256" key="1">
    <source>
        <dbReference type="ARBA" id="ARBA00006745"/>
    </source>
</evidence>
<name>A0ABS6H7D7_9PROT</name>
<comment type="caution">
    <text evidence="4">The sequence shown here is derived from an EMBL/GenBank/DDBJ whole genome shotgun (WGS) entry which is preliminary data.</text>
</comment>
<dbReference type="InterPro" id="IPR050287">
    <property type="entry name" value="MTA/SAH_deaminase"/>
</dbReference>
<sequence length="418" mass="43679">MRPLLFRGATLLAGGGDWAPRFGVDVLLRDGCVADTGASLDVTDAEIVEAGHLLLLPAFVNAHTHSPESLARGRAPMARLDEWLAAEYADGQDALPEARIRQAILISAAEAIRGGAVRVTDHFRQIPPNVESVAIAAAAWAEGGIRARVAMMLRDLPSPSASFTPPSTEAALAVAAALVKAPPKGAEIGLGPSAPQRCTDALLSGIGALAREHGAFVHLHLCETTKDAADCRARFGTDPVTHLERLGLAGPHVDYAHCVHLTDAELDLLAAAGTRMAHNPLANLRLGSGIAPVARAIARGVRLGIGSDGPGSNDTQDMLEAAKFALLLPRAGRPDAEWPTPAQIMTIATDGASLATGARADLLAFDLRAAAFTDAKPEEIVPRLLMAARPRDLKHVLADGAFLMRDGALMPPALAHLR</sequence>
<dbReference type="InterPro" id="IPR006680">
    <property type="entry name" value="Amidohydro-rel"/>
</dbReference>
<evidence type="ECO:0000313" key="4">
    <source>
        <dbReference type="EMBL" id="MBU8544608.1"/>
    </source>
</evidence>
<protein>
    <submittedName>
        <fullName evidence="4">Amidohydrolase family protein</fullName>
    </submittedName>
</protein>
<feature type="domain" description="Amidohydrolase-related" evidence="3">
    <location>
        <begin position="55"/>
        <end position="382"/>
    </location>
</feature>
<evidence type="ECO:0000256" key="2">
    <source>
        <dbReference type="ARBA" id="ARBA00022801"/>
    </source>
</evidence>
<keyword evidence="2" id="KW-0378">Hydrolase</keyword>
<dbReference type="Pfam" id="PF01979">
    <property type="entry name" value="Amidohydro_1"/>
    <property type="match status" value="1"/>
</dbReference>
<dbReference type="EMBL" id="JAERQM010000003">
    <property type="protein sequence ID" value="MBU8544608.1"/>
    <property type="molecule type" value="Genomic_DNA"/>
</dbReference>
<dbReference type="Proteomes" id="UP000689967">
    <property type="component" value="Unassembled WGS sequence"/>
</dbReference>
<proteinExistence type="inferred from homology"/>
<accession>A0ABS6H7D7</accession>
<evidence type="ECO:0000313" key="5">
    <source>
        <dbReference type="Proteomes" id="UP000689967"/>
    </source>
</evidence>
<dbReference type="PANTHER" id="PTHR43794:SF11">
    <property type="entry name" value="AMIDOHYDROLASE-RELATED DOMAIN-CONTAINING PROTEIN"/>
    <property type="match status" value="1"/>
</dbReference>
<evidence type="ECO:0000259" key="3">
    <source>
        <dbReference type="Pfam" id="PF01979"/>
    </source>
</evidence>
<dbReference type="PANTHER" id="PTHR43794">
    <property type="entry name" value="AMINOHYDROLASE SSNA-RELATED"/>
    <property type="match status" value="1"/>
</dbReference>
<keyword evidence="5" id="KW-1185">Reference proteome</keyword>
<reference evidence="4 5" key="1">
    <citation type="submission" date="2021-01" db="EMBL/GenBank/DDBJ databases">
        <title>Roseomonas sp. nov, a bacterium isolated from an oil production mixture in Yumen Oilfield.</title>
        <authorList>
            <person name="Wu D."/>
        </authorList>
    </citation>
    <scope>NUCLEOTIDE SEQUENCE [LARGE SCALE GENOMIC DNA]</scope>
    <source>
        <strain evidence="4 5">ROY-5-3</strain>
    </source>
</reference>
<dbReference type="RefSeq" id="WP_216875962.1">
    <property type="nucleotide sequence ID" value="NZ_JAERQM010000003.1"/>
</dbReference>
<organism evidence="4 5">
    <name type="scientific">Falsiroseomonas oleicola</name>
    <dbReference type="NCBI Taxonomy" id="2801474"/>
    <lineage>
        <taxon>Bacteria</taxon>
        <taxon>Pseudomonadati</taxon>
        <taxon>Pseudomonadota</taxon>
        <taxon>Alphaproteobacteria</taxon>
        <taxon>Acetobacterales</taxon>
        <taxon>Roseomonadaceae</taxon>
        <taxon>Falsiroseomonas</taxon>
    </lineage>
</organism>
<gene>
    <name evidence="4" type="ORF">JJQ90_12880</name>
</gene>